<evidence type="ECO:0000256" key="2">
    <source>
        <dbReference type="ARBA" id="ARBA00022448"/>
    </source>
</evidence>
<evidence type="ECO:0000313" key="10">
    <source>
        <dbReference type="Proteomes" id="UP001500301"/>
    </source>
</evidence>
<feature type="transmembrane region" description="Helical" evidence="7">
    <location>
        <begin position="255"/>
        <end position="273"/>
    </location>
</feature>
<keyword evidence="10" id="KW-1185">Reference proteome</keyword>
<reference evidence="10" key="1">
    <citation type="journal article" date="2019" name="Int. J. Syst. Evol. Microbiol.">
        <title>The Global Catalogue of Microorganisms (GCM) 10K type strain sequencing project: providing services to taxonomists for standard genome sequencing and annotation.</title>
        <authorList>
            <consortium name="The Broad Institute Genomics Platform"/>
            <consortium name="The Broad Institute Genome Sequencing Center for Infectious Disease"/>
            <person name="Wu L."/>
            <person name="Ma J."/>
        </authorList>
    </citation>
    <scope>NUCLEOTIDE SEQUENCE [LARGE SCALE GENOMIC DNA]</scope>
    <source>
        <strain evidence="10">JCM 17460</strain>
    </source>
</reference>
<feature type="transmembrane region" description="Helical" evidence="7">
    <location>
        <begin position="136"/>
        <end position="158"/>
    </location>
</feature>
<proteinExistence type="predicted"/>
<dbReference type="Proteomes" id="UP001500301">
    <property type="component" value="Unassembled WGS sequence"/>
</dbReference>
<sequence length="407" mass="40923">MRVRPATSAREQTLLLCCLIGAVQMTWGAIVPALPLYLDRYGLAVGMLGPILAAFAAGRAVANAPAGLALRWWPPRRYLWSVAAGLVLVTAPTGLVDDAGPIMLLRFVAGLFGGATVTVAYSVLVTAAPADRRGSVVATAMVAMMSAAAAGAVLGGVVVETLGVAWTFVAAALPLLGVLAWEAARPADRYWSAYAVASTGVEAPPAPGASRGADRPLVLALCGVSFATFFVRFAGEQGLVPVMAYDGAGLRPATLAAAMAAGTVVSLAAMPLVGRLVDRGARRSVLLAGGAAGAAAIAALCVLHHPVAFAAALVVYFAATTAVNVVPGVVAGETWGPRDSGAVVGLTRTVGDVGAAAGPLVIFWLVDVSSRLAACVVMGLLLLASVVHLAGQVRRAGAPDRAPVPAS</sequence>
<evidence type="ECO:0000256" key="7">
    <source>
        <dbReference type="SAM" id="Phobius"/>
    </source>
</evidence>
<dbReference type="EMBL" id="BAABBB010000022">
    <property type="protein sequence ID" value="GAA3547051.1"/>
    <property type="molecule type" value="Genomic_DNA"/>
</dbReference>
<keyword evidence="2" id="KW-0813">Transport</keyword>
<feature type="transmembrane region" description="Helical" evidence="7">
    <location>
        <begin position="285"/>
        <end position="305"/>
    </location>
</feature>
<name>A0ABP6W626_9ACTN</name>
<evidence type="ECO:0000259" key="8">
    <source>
        <dbReference type="PROSITE" id="PS50850"/>
    </source>
</evidence>
<dbReference type="Pfam" id="PF07690">
    <property type="entry name" value="MFS_1"/>
    <property type="match status" value="1"/>
</dbReference>
<keyword evidence="4 7" id="KW-0812">Transmembrane</keyword>
<dbReference type="PROSITE" id="PS50850">
    <property type="entry name" value="MFS"/>
    <property type="match status" value="1"/>
</dbReference>
<feature type="transmembrane region" description="Helical" evidence="7">
    <location>
        <begin position="102"/>
        <end position="124"/>
    </location>
</feature>
<evidence type="ECO:0000256" key="1">
    <source>
        <dbReference type="ARBA" id="ARBA00004651"/>
    </source>
</evidence>
<feature type="transmembrane region" description="Helical" evidence="7">
    <location>
        <begin position="371"/>
        <end position="391"/>
    </location>
</feature>
<keyword evidence="6 7" id="KW-0472">Membrane</keyword>
<accession>A0ABP6W626</accession>
<dbReference type="InterPro" id="IPR011701">
    <property type="entry name" value="MFS"/>
</dbReference>
<evidence type="ECO:0000313" key="9">
    <source>
        <dbReference type="EMBL" id="GAA3547051.1"/>
    </source>
</evidence>
<evidence type="ECO:0000256" key="4">
    <source>
        <dbReference type="ARBA" id="ARBA00022692"/>
    </source>
</evidence>
<dbReference type="InterPro" id="IPR020846">
    <property type="entry name" value="MFS_dom"/>
</dbReference>
<evidence type="ECO:0000256" key="3">
    <source>
        <dbReference type="ARBA" id="ARBA00022475"/>
    </source>
</evidence>
<feature type="transmembrane region" description="Helical" evidence="7">
    <location>
        <begin position="78"/>
        <end position="96"/>
    </location>
</feature>
<organism evidence="9 10">
    <name type="scientific">Nocardioides daeguensis</name>
    <dbReference type="NCBI Taxonomy" id="908359"/>
    <lineage>
        <taxon>Bacteria</taxon>
        <taxon>Bacillati</taxon>
        <taxon>Actinomycetota</taxon>
        <taxon>Actinomycetes</taxon>
        <taxon>Propionibacteriales</taxon>
        <taxon>Nocardioidaceae</taxon>
        <taxon>Nocardioides</taxon>
    </lineage>
</organism>
<comment type="caution">
    <text evidence="9">The sequence shown here is derived from an EMBL/GenBank/DDBJ whole genome shotgun (WGS) entry which is preliminary data.</text>
</comment>
<dbReference type="InterPro" id="IPR036259">
    <property type="entry name" value="MFS_trans_sf"/>
</dbReference>
<feature type="transmembrane region" description="Helical" evidence="7">
    <location>
        <begin position="343"/>
        <end position="365"/>
    </location>
</feature>
<protein>
    <recommendedName>
        <fullName evidence="8">Major facilitator superfamily (MFS) profile domain-containing protein</fullName>
    </recommendedName>
</protein>
<feature type="transmembrane region" description="Helical" evidence="7">
    <location>
        <begin position="164"/>
        <end position="184"/>
    </location>
</feature>
<keyword evidence="5 7" id="KW-1133">Transmembrane helix</keyword>
<comment type="subcellular location">
    <subcellularLocation>
        <location evidence="1">Cell membrane</location>
        <topology evidence="1">Multi-pass membrane protein</topology>
    </subcellularLocation>
</comment>
<feature type="transmembrane region" description="Helical" evidence="7">
    <location>
        <begin position="311"/>
        <end position="331"/>
    </location>
</feature>
<feature type="domain" description="Major facilitator superfamily (MFS) profile" evidence="8">
    <location>
        <begin position="1"/>
        <end position="397"/>
    </location>
</feature>
<dbReference type="PANTHER" id="PTHR23517">
    <property type="entry name" value="RESISTANCE PROTEIN MDTM, PUTATIVE-RELATED-RELATED"/>
    <property type="match status" value="1"/>
</dbReference>
<feature type="transmembrane region" description="Helical" evidence="7">
    <location>
        <begin position="217"/>
        <end position="235"/>
    </location>
</feature>
<evidence type="ECO:0000256" key="6">
    <source>
        <dbReference type="ARBA" id="ARBA00023136"/>
    </source>
</evidence>
<dbReference type="InterPro" id="IPR050171">
    <property type="entry name" value="MFS_Transporters"/>
</dbReference>
<dbReference type="SUPFAM" id="SSF103473">
    <property type="entry name" value="MFS general substrate transporter"/>
    <property type="match status" value="1"/>
</dbReference>
<keyword evidence="3" id="KW-1003">Cell membrane</keyword>
<dbReference type="Gene3D" id="1.20.1250.20">
    <property type="entry name" value="MFS general substrate transporter like domains"/>
    <property type="match status" value="2"/>
</dbReference>
<gene>
    <name evidence="9" type="ORF">GCM10022263_37680</name>
</gene>
<dbReference type="PANTHER" id="PTHR23517:SF13">
    <property type="entry name" value="MAJOR FACILITATOR SUPERFAMILY MFS_1"/>
    <property type="match status" value="1"/>
</dbReference>
<evidence type="ECO:0000256" key="5">
    <source>
        <dbReference type="ARBA" id="ARBA00022989"/>
    </source>
</evidence>